<name>A0A6M4GRL9_9PROT</name>
<dbReference type="EC" id="2.3.1.-" evidence="4"/>
<sequence length="136" mass="14998">MIVPWSDSGVMLSDVRTTVFVDEQSVPVEIERDGRDAECVHVLARDLDGQPIGAGRLMPDGRIGRMAVLKDWRGSGVGGAMLTELMAEAKRRGMPEVYLHSQSHAKAFYERHGFAVEGEEYMEAGIPHIAMRATTK</sequence>
<proteinExistence type="predicted"/>
<dbReference type="EMBL" id="CP053069">
    <property type="protein sequence ID" value="QJR09901.1"/>
    <property type="molecule type" value="Genomic_DNA"/>
</dbReference>
<dbReference type="Proteomes" id="UP000501534">
    <property type="component" value="Chromosome"/>
</dbReference>
<dbReference type="GO" id="GO:0016747">
    <property type="term" value="F:acyltransferase activity, transferring groups other than amino-acyl groups"/>
    <property type="evidence" value="ECO:0007669"/>
    <property type="project" value="InterPro"/>
</dbReference>
<dbReference type="RefSeq" id="WP_171089996.1">
    <property type="nucleotide sequence ID" value="NZ_CP053069.1"/>
</dbReference>
<evidence type="ECO:0000313" key="4">
    <source>
        <dbReference type="EMBL" id="QJR09901.1"/>
    </source>
</evidence>
<dbReference type="KEGG" id="uru:DSM104443_00952"/>
<dbReference type="CDD" id="cd04301">
    <property type="entry name" value="NAT_SF"/>
    <property type="match status" value="1"/>
</dbReference>
<dbReference type="PROSITE" id="PS51186">
    <property type="entry name" value="GNAT"/>
    <property type="match status" value="1"/>
</dbReference>
<dbReference type="InterPro" id="IPR000182">
    <property type="entry name" value="GNAT_dom"/>
</dbReference>
<dbReference type="AlphaFoldDB" id="A0A6M4GRL9"/>
<keyword evidence="1 4" id="KW-0808">Transferase</keyword>
<dbReference type="PANTHER" id="PTHR43877">
    <property type="entry name" value="AMINOALKYLPHOSPHONATE N-ACETYLTRANSFERASE-RELATED-RELATED"/>
    <property type="match status" value="1"/>
</dbReference>
<accession>A0A6M4GRL9</accession>
<dbReference type="InterPro" id="IPR050832">
    <property type="entry name" value="Bact_Acetyltransf"/>
</dbReference>
<dbReference type="Pfam" id="PF13673">
    <property type="entry name" value="Acetyltransf_10"/>
    <property type="match status" value="1"/>
</dbReference>
<dbReference type="Gene3D" id="3.40.630.30">
    <property type="match status" value="1"/>
</dbReference>
<dbReference type="SUPFAM" id="SSF55729">
    <property type="entry name" value="Acyl-CoA N-acyltransferases (Nat)"/>
    <property type="match status" value="1"/>
</dbReference>
<evidence type="ECO:0000259" key="3">
    <source>
        <dbReference type="PROSITE" id="PS51186"/>
    </source>
</evidence>
<dbReference type="PANTHER" id="PTHR43877:SF1">
    <property type="entry name" value="ACETYLTRANSFERASE"/>
    <property type="match status" value="1"/>
</dbReference>
<gene>
    <name evidence="4" type="ORF">DSM104443_00952</name>
</gene>
<dbReference type="InterPro" id="IPR016181">
    <property type="entry name" value="Acyl_CoA_acyltransferase"/>
</dbReference>
<reference evidence="4 5" key="1">
    <citation type="submission" date="2020-04" db="EMBL/GenBank/DDBJ databases">
        <title>Usitatibacter rugosus gen. nov., sp. nov. and Usitatibacter palustris sp. nov., novel members of Usitatibacteraceae fam. nov. within the order Nitrosomonadales isolated from soil.</title>
        <authorList>
            <person name="Huber K.J."/>
            <person name="Neumann-Schaal M."/>
            <person name="Geppert A."/>
            <person name="Luckner M."/>
            <person name="Wanner G."/>
            <person name="Overmann J."/>
        </authorList>
    </citation>
    <scope>NUCLEOTIDE SEQUENCE [LARGE SCALE GENOMIC DNA]</scope>
    <source>
        <strain evidence="4 5">0125_3</strain>
    </source>
</reference>
<evidence type="ECO:0000313" key="5">
    <source>
        <dbReference type="Proteomes" id="UP000501534"/>
    </source>
</evidence>
<protein>
    <submittedName>
        <fullName evidence="4">Acetyltransferase</fullName>
        <ecNumber evidence="4">2.3.1.-</ecNumber>
    </submittedName>
</protein>
<organism evidence="4 5">
    <name type="scientific">Usitatibacter rugosus</name>
    <dbReference type="NCBI Taxonomy" id="2732067"/>
    <lineage>
        <taxon>Bacteria</taxon>
        <taxon>Pseudomonadati</taxon>
        <taxon>Pseudomonadota</taxon>
        <taxon>Betaproteobacteria</taxon>
        <taxon>Nitrosomonadales</taxon>
        <taxon>Usitatibacteraceae</taxon>
        <taxon>Usitatibacter</taxon>
    </lineage>
</organism>
<keyword evidence="5" id="KW-1185">Reference proteome</keyword>
<evidence type="ECO:0000256" key="2">
    <source>
        <dbReference type="ARBA" id="ARBA00023315"/>
    </source>
</evidence>
<keyword evidence="2 4" id="KW-0012">Acyltransferase</keyword>
<feature type="domain" description="N-acetyltransferase" evidence="3">
    <location>
        <begin position="1"/>
        <end position="136"/>
    </location>
</feature>
<evidence type="ECO:0000256" key="1">
    <source>
        <dbReference type="ARBA" id="ARBA00022679"/>
    </source>
</evidence>